<evidence type="ECO:0000313" key="8">
    <source>
        <dbReference type="EMBL" id="CDO60303.1"/>
    </source>
</evidence>
<protein>
    <submittedName>
        <fullName evidence="8">Monooxygenase, flavin-binding family</fullName>
    </submittedName>
</protein>
<evidence type="ECO:0000256" key="4">
    <source>
        <dbReference type="ARBA" id="ARBA00022827"/>
    </source>
</evidence>
<dbReference type="InterPro" id="IPR036188">
    <property type="entry name" value="FAD/NAD-bd_sf"/>
</dbReference>
<evidence type="ECO:0000256" key="6">
    <source>
        <dbReference type="ARBA" id="ARBA00023002"/>
    </source>
</evidence>
<dbReference type="HOGENOM" id="CLU_032067_2_0_5"/>
<comment type="similarity">
    <text evidence="2">Belongs to the FAD-binding monooxygenase family.</text>
</comment>
<dbReference type="PATRIC" id="fig|1458461.3.peg.2096"/>
<evidence type="ECO:0000256" key="3">
    <source>
        <dbReference type="ARBA" id="ARBA00022630"/>
    </source>
</evidence>
<dbReference type="STRING" id="1458461.BN1012_Phect2090"/>
<dbReference type="Pfam" id="PF00743">
    <property type="entry name" value="FMO-like"/>
    <property type="match status" value="1"/>
</dbReference>
<keyword evidence="6" id="KW-0560">Oxidoreductase</keyword>
<name>X5M9N2_9HYPH</name>
<dbReference type="KEGG" id="pect:BN1012_Phect2090"/>
<dbReference type="InterPro" id="IPR051820">
    <property type="entry name" value="FAD-binding_MO"/>
</dbReference>
<gene>
    <name evidence="8" type="ORF">BN1012_Phect2090</name>
</gene>
<dbReference type="GO" id="GO:0050660">
    <property type="term" value="F:flavin adenine dinucleotide binding"/>
    <property type="evidence" value="ECO:0007669"/>
    <property type="project" value="InterPro"/>
</dbReference>
<evidence type="ECO:0000256" key="5">
    <source>
        <dbReference type="ARBA" id="ARBA00022857"/>
    </source>
</evidence>
<accession>X5M9N2</accession>
<dbReference type="RefSeq" id="WP_043948401.1">
    <property type="nucleotide sequence ID" value="NZ_HG966617.1"/>
</dbReference>
<dbReference type="FunFam" id="3.50.50.60:FF:000228">
    <property type="entry name" value="FAD-containing monooxygenase EthA"/>
    <property type="match status" value="1"/>
</dbReference>
<dbReference type="PANTHER" id="PTHR43872:SF1">
    <property type="entry name" value="MONOOXYGENASE, PUTATIVE (AFU_ORTHOLOGUE AFUA_8G02570)-RELATED"/>
    <property type="match status" value="1"/>
</dbReference>
<dbReference type="PANTHER" id="PTHR43872">
    <property type="entry name" value="MONOOXYGENASE, PUTATIVE (AFU_ORTHOLOGUE AFUA_8G02570)-RELATED"/>
    <property type="match status" value="1"/>
</dbReference>
<dbReference type="Pfam" id="PF13450">
    <property type="entry name" value="NAD_binding_8"/>
    <property type="match status" value="1"/>
</dbReference>
<evidence type="ECO:0000313" key="9">
    <source>
        <dbReference type="Proteomes" id="UP000032160"/>
    </source>
</evidence>
<dbReference type="OrthoDB" id="312624at2"/>
<dbReference type="GO" id="GO:0050661">
    <property type="term" value="F:NADP binding"/>
    <property type="evidence" value="ECO:0007669"/>
    <property type="project" value="InterPro"/>
</dbReference>
<evidence type="ECO:0000256" key="7">
    <source>
        <dbReference type="ARBA" id="ARBA00023033"/>
    </source>
</evidence>
<reference evidence="8 9" key="1">
    <citation type="journal article" date="2014" name="Front. Genet.">
        <title>Genome and metabolic network of "Candidatus Phaeomarinobacter ectocarpi" Ec32, a new candidate genus of Alphaproteobacteria frequently associated with brown algae.</title>
        <authorList>
            <person name="Dittami S.M."/>
            <person name="Barbeyron T."/>
            <person name="Boyen C."/>
            <person name="Cambefort J."/>
            <person name="Collet G."/>
            <person name="Delage L."/>
            <person name="Gobet A."/>
            <person name="Groisillier A."/>
            <person name="Leblanc C."/>
            <person name="Michel G."/>
            <person name="Scornet D."/>
            <person name="Siegel A."/>
            <person name="Tapia J.E."/>
            <person name="Tonon T."/>
        </authorList>
    </citation>
    <scope>NUCLEOTIDE SEQUENCE [LARGE SCALE GENOMIC DNA]</scope>
    <source>
        <strain evidence="8 9">Ec32</strain>
    </source>
</reference>
<dbReference type="Gene3D" id="3.50.50.60">
    <property type="entry name" value="FAD/NAD(P)-binding domain"/>
    <property type="match status" value="3"/>
</dbReference>
<evidence type="ECO:0000256" key="2">
    <source>
        <dbReference type="ARBA" id="ARBA00010139"/>
    </source>
</evidence>
<keyword evidence="7 8" id="KW-0503">Monooxygenase</keyword>
<keyword evidence="4" id="KW-0274">FAD</keyword>
<dbReference type="SUPFAM" id="SSF51905">
    <property type="entry name" value="FAD/NAD(P)-binding domain"/>
    <property type="match status" value="1"/>
</dbReference>
<keyword evidence="3" id="KW-0285">Flavoprotein</keyword>
<keyword evidence="9" id="KW-1185">Reference proteome</keyword>
<evidence type="ECO:0000256" key="1">
    <source>
        <dbReference type="ARBA" id="ARBA00001974"/>
    </source>
</evidence>
<dbReference type="Proteomes" id="UP000032160">
    <property type="component" value="Chromosome I"/>
</dbReference>
<proteinExistence type="inferred from homology"/>
<dbReference type="EMBL" id="HG966617">
    <property type="protein sequence ID" value="CDO60303.1"/>
    <property type="molecule type" value="Genomic_DNA"/>
</dbReference>
<keyword evidence="5" id="KW-0521">NADP</keyword>
<organism evidence="8 9">
    <name type="scientific">Candidatus Phaeomarinibacter ectocarpi</name>
    <dbReference type="NCBI Taxonomy" id="1458461"/>
    <lineage>
        <taxon>Bacteria</taxon>
        <taxon>Pseudomonadati</taxon>
        <taxon>Pseudomonadota</taxon>
        <taxon>Alphaproteobacteria</taxon>
        <taxon>Hyphomicrobiales</taxon>
        <taxon>Parvibaculaceae</taxon>
        <taxon>Candidatus Phaeomarinibacter</taxon>
    </lineage>
</organism>
<sequence>MPDTATLDKSAAKSGAKAQHFDVLVVGAGISGVGAAYHLQDQCPGMSYVVLEALEDFGGTWLMHKYPGIRSDSDLYTFGYRFKPWTGNPIATAEEIRTYMDEVIEENDLKRHIRYQHKILSADWSDADNLWTIHATRTDTNEDLVFTCGFLWMCQGYYRHSEGYTPDWPDMDKFKGDIIHPQTWPENYDYKGKKVVVIGSGATTATIVPAMAPDCEHITVLQRSPTYFVPGRNENEVADMLRLLEIDEEWIHEITRKAVLYNQAELTRRSFEEPEVVKQELIDGVKELLPEGYDVDKHFTPKYRPWRQRVAFVPDGDLFAGIKAGKASMVTDEIERFTEKGILLKSGEELEADIIITATGFNLCALGDIAFSRNGEAIKFNETVTYRGMMFTGMPNMVWVFGYFRASWTLRVDMVGDFVCRLLKKMQQKGAKKVEVALRPEDKDMPILDWIDTENFNPGYIMRNMHLLPKRGDKPEWQHNQDYWTERKEFPDIDLDDAAFVYTKADQISDVA</sequence>
<comment type="cofactor">
    <cofactor evidence="1">
        <name>FAD</name>
        <dbReference type="ChEBI" id="CHEBI:57692"/>
    </cofactor>
</comment>
<dbReference type="AlphaFoldDB" id="X5M9N2"/>
<dbReference type="GO" id="GO:0004499">
    <property type="term" value="F:N,N-dimethylaniline monooxygenase activity"/>
    <property type="evidence" value="ECO:0007669"/>
    <property type="project" value="InterPro"/>
</dbReference>
<dbReference type="InterPro" id="IPR020946">
    <property type="entry name" value="Flavin_mOase-like"/>
</dbReference>